<dbReference type="Gene3D" id="3.40.640.10">
    <property type="entry name" value="Type I PLP-dependent aspartate aminotransferase-like (Major domain)"/>
    <property type="match status" value="1"/>
</dbReference>
<dbReference type="OrthoDB" id="4510254at2"/>
<dbReference type="PANTHER" id="PTHR43713:SF3">
    <property type="entry name" value="GLUTAMATE-1-SEMIALDEHYDE 2,1-AMINOMUTASE 1, CHLOROPLASTIC-RELATED"/>
    <property type="match status" value="1"/>
</dbReference>
<dbReference type="AlphaFoldDB" id="A0A5C4JJC2"/>
<dbReference type="SUPFAM" id="SSF53383">
    <property type="entry name" value="PLP-dependent transferases"/>
    <property type="match status" value="1"/>
</dbReference>
<evidence type="ECO:0000256" key="2">
    <source>
        <dbReference type="ARBA" id="ARBA00022898"/>
    </source>
</evidence>
<protein>
    <submittedName>
        <fullName evidence="5">Aminotransferase class III-fold pyridoxal phosphate-dependent enzyme</fullName>
    </submittedName>
</protein>
<evidence type="ECO:0000313" key="5">
    <source>
        <dbReference type="EMBL" id="TMR06921.1"/>
    </source>
</evidence>
<dbReference type="PROSITE" id="PS00600">
    <property type="entry name" value="AA_TRANSFER_CLASS_3"/>
    <property type="match status" value="1"/>
</dbReference>
<dbReference type="InterPro" id="IPR015422">
    <property type="entry name" value="PyrdxlP-dep_Trfase_small"/>
</dbReference>
<dbReference type="GO" id="GO:0030170">
    <property type="term" value="F:pyridoxal phosphate binding"/>
    <property type="evidence" value="ECO:0007669"/>
    <property type="project" value="InterPro"/>
</dbReference>
<organism evidence="5 6">
    <name type="scientific">Actinomadura soli</name>
    <dbReference type="NCBI Taxonomy" id="2508997"/>
    <lineage>
        <taxon>Bacteria</taxon>
        <taxon>Bacillati</taxon>
        <taxon>Actinomycetota</taxon>
        <taxon>Actinomycetes</taxon>
        <taxon>Streptosporangiales</taxon>
        <taxon>Thermomonosporaceae</taxon>
        <taxon>Actinomadura</taxon>
    </lineage>
</organism>
<evidence type="ECO:0000256" key="4">
    <source>
        <dbReference type="SAM" id="MobiDB-lite"/>
    </source>
</evidence>
<feature type="region of interest" description="Disordered" evidence="4">
    <location>
        <begin position="1"/>
        <end position="26"/>
    </location>
</feature>
<keyword evidence="5" id="KW-0808">Transferase</keyword>
<dbReference type="InterPro" id="IPR049704">
    <property type="entry name" value="Aminotrans_3_PPA_site"/>
</dbReference>
<comment type="cofactor">
    <cofactor evidence="1">
        <name>pyridoxal 5'-phosphate</name>
        <dbReference type="ChEBI" id="CHEBI:597326"/>
    </cofactor>
</comment>
<dbReference type="EMBL" id="VCKW01000007">
    <property type="protein sequence ID" value="TMR06921.1"/>
    <property type="molecule type" value="Genomic_DNA"/>
</dbReference>
<dbReference type="InterPro" id="IPR005814">
    <property type="entry name" value="Aminotrans_3"/>
</dbReference>
<evidence type="ECO:0000256" key="3">
    <source>
        <dbReference type="RuleBase" id="RU003560"/>
    </source>
</evidence>
<gene>
    <name evidence="5" type="ORF">ETD83_02585</name>
</gene>
<dbReference type="GO" id="GO:0008483">
    <property type="term" value="F:transaminase activity"/>
    <property type="evidence" value="ECO:0007669"/>
    <property type="project" value="UniProtKB-KW"/>
</dbReference>
<comment type="caution">
    <text evidence="5">The sequence shown here is derived from an EMBL/GenBank/DDBJ whole genome shotgun (WGS) entry which is preliminary data.</text>
</comment>
<dbReference type="PANTHER" id="PTHR43713">
    <property type="entry name" value="GLUTAMATE-1-SEMIALDEHYDE 2,1-AMINOMUTASE"/>
    <property type="match status" value="1"/>
</dbReference>
<feature type="compositionally biased region" description="Basic and acidic residues" evidence="4">
    <location>
        <begin position="7"/>
        <end position="25"/>
    </location>
</feature>
<reference evidence="5 6" key="1">
    <citation type="submission" date="2019-05" db="EMBL/GenBank/DDBJ databases">
        <title>Draft genome sequence of Actinomadura sp. 14C53.</title>
        <authorList>
            <person name="Saricaoglu S."/>
            <person name="Isik K."/>
        </authorList>
    </citation>
    <scope>NUCLEOTIDE SEQUENCE [LARGE SCALE GENOMIC DNA]</scope>
    <source>
        <strain evidence="5 6">14C53</strain>
    </source>
</reference>
<dbReference type="Pfam" id="PF00202">
    <property type="entry name" value="Aminotran_3"/>
    <property type="match status" value="1"/>
</dbReference>
<sequence>MGGDSMTDDRADDGHGMTTDLRPRALDVAPGGVHSNARLGHAEMFFERGSGAHVQDVTGRRYIDYVLGRGPNLLGHAPQAVLKAANAAAESGMCLGSQHPLEVLAAEKLRSLLGWPGMLRFTTTGSEAAELALRVARAYTGRQEIVRFEGHYHGWLVDDAPAPGADQTAARWPAGVDPWTHMLPWNDEHALRTLLERRGTRIAAVIMEPVMFNHGGTLPAPGYLRACRRLTEACGAQLIFDEIVTGARLAPGGAAEVFGVTPDLAMYAKGIAAGWPVAAVAGHRAALSMVEDGTVNHRGTYNGSTASMAAVVATVDAIADGQVHRHIEAVGSRLMSGFAEIADKVGVRLRVRGFPAAFYIALVDRDPGEPWEEAAPPDMSGYRRLVAGLVDRGIWASARGNWYLSAAHTHDDISTTLRGFRDVLASFAAGDR</sequence>
<keyword evidence="5" id="KW-0032">Aminotransferase</keyword>
<accession>A0A5C4JJC2</accession>
<dbReference type="InterPro" id="IPR015424">
    <property type="entry name" value="PyrdxlP-dep_Trfase"/>
</dbReference>
<dbReference type="Gene3D" id="3.90.1150.10">
    <property type="entry name" value="Aspartate Aminotransferase, domain 1"/>
    <property type="match status" value="1"/>
</dbReference>
<keyword evidence="6" id="KW-1185">Reference proteome</keyword>
<proteinExistence type="inferred from homology"/>
<name>A0A5C4JJC2_9ACTN</name>
<dbReference type="InterPro" id="IPR015421">
    <property type="entry name" value="PyrdxlP-dep_Trfase_major"/>
</dbReference>
<evidence type="ECO:0000313" key="6">
    <source>
        <dbReference type="Proteomes" id="UP000309174"/>
    </source>
</evidence>
<comment type="similarity">
    <text evidence="3">Belongs to the class-III pyridoxal-phosphate-dependent aminotransferase family.</text>
</comment>
<evidence type="ECO:0000256" key="1">
    <source>
        <dbReference type="ARBA" id="ARBA00001933"/>
    </source>
</evidence>
<keyword evidence="2 3" id="KW-0663">Pyridoxal phosphate</keyword>
<dbReference type="Proteomes" id="UP000309174">
    <property type="component" value="Unassembled WGS sequence"/>
</dbReference>